<comment type="caution">
    <text evidence="1">The sequence shown here is derived from an EMBL/GenBank/DDBJ whole genome shotgun (WGS) entry which is preliminary data.</text>
</comment>
<organism evidence="1 2">
    <name type="scientific">Candidatus Collierbacteria bacterium RIFOXYB1_FULL_49_13</name>
    <dbReference type="NCBI Taxonomy" id="1817728"/>
    <lineage>
        <taxon>Bacteria</taxon>
        <taxon>Candidatus Collieribacteriota</taxon>
    </lineage>
</organism>
<name>A0A1F5FIZ2_9BACT</name>
<sequence>MSYVILVVPTPHCIGTPEMTHVGPGVDYHRALLVECLIFLRDNGFDQAVTRHEQQLPKAMAHVDFYQLDSRDSDAGYLLLDYLLDKGWRLVSTAGTSRGHGNSEVDRLIFTLEK</sequence>
<protein>
    <submittedName>
        <fullName evidence="1">Uncharacterized protein</fullName>
    </submittedName>
</protein>
<evidence type="ECO:0000313" key="2">
    <source>
        <dbReference type="Proteomes" id="UP000176682"/>
    </source>
</evidence>
<dbReference type="Proteomes" id="UP000176682">
    <property type="component" value="Unassembled WGS sequence"/>
</dbReference>
<dbReference type="AlphaFoldDB" id="A0A1F5FIZ2"/>
<gene>
    <name evidence="1" type="ORF">A2368_02265</name>
</gene>
<evidence type="ECO:0000313" key="1">
    <source>
        <dbReference type="EMBL" id="OGD79542.1"/>
    </source>
</evidence>
<proteinExistence type="predicted"/>
<reference evidence="1 2" key="1">
    <citation type="journal article" date="2016" name="Nat. Commun.">
        <title>Thousands of microbial genomes shed light on interconnected biogeochemical processes in an aquifer system.</title>
        <authorList>
            <person name="Anantharaman K."/>
            <person name="Brown C.T."/>
            <person name="Hug L.A."/>
            <person name="Sharon I."/>
            <person name="Castelle C.J."/>
            <person name="Probst A.J."/>
            <person name="Thomas B.C."/>
            <person name="Singh A."/>
            <person name="Wilkins M.J."/>
            <person name="Karaoz U."/>
            <person name="Brodie E.L."/>
            <person name="Williams K.H."/>
            <person name="Hubbard S.S."/>
            <person name="Banfield J.F."/>
        </authorList>
    </citation>
    <scope>NUCLEOTIDE SEQUENCE [LARGE SCALE GENOMIC DNA]</scope>
</reference>
<accession>A0A1F5FIZ2</accession>
<dbReference type="EMBL" id="MFAM01000017">
    <property type="protein sequence ID" value="OGD79542.1"/>
    <property type="molecule type" value="Genomic_DNA"/>
</dbReference>